<dbReference type="Gene3D" id="3.40.50.1820">
    <property type="entry name" value="alpha/beta hydrolase"/>
    <property type="match status" value="1"/>
</dbReference>
<dbReference type="Pfam" id="PF11806">
    <property type="entry name" value="Enterochelin_N"/>
    <property type="match status" value="1"/>
</dbReference>
<dbReference type="InterPro" id="IPR000801">
    <property type="entry name" value="Esterase-like"/>
</dbReference>
<name>A0ABW2HJ06_9MICO</name>
<keyword evidence="7" id="KW-1185">Reference proteome</keyword>
<evidence type="ECO:0000259" key="5">
    <source>
        <dbReference type="Pfam" id="PF11806"/>
    </source>
</evidence>
<comment type="similarity">
    <text evidence="4">Belongs to the Fes family.</text>
</comment>
<dbReference type="PANTHER" id="PTHR48098">
    <property type="entry name" value="ENTEROCHELIN ESTERASE-RELATED"/>
    <property type="match status" value="1"/>
</dbReference>
<dbReference type="InterPro" id="IPR013783">
    <property type="entry name" value="Ig-like_fold"/>
</dbReference>
<evidence type="ECO:0000256" key="3">
    <source>
        <dbReference type="ARBA" id="ARBA00022801"/>
    </source>
</evidence>
<evidence type="ECO:0000313" key="7">
    <source>
        <dbReference type="Proteomes" id="UP001596507"/>
    </source>
</evidence>
<dbReference type="SUPFAM" id="SSF81296">
    <property type="entry name" value="E set domains"/>
    <property type="match status" value="1"/>
</dbReference>
<feature type="domain" description="Enterochelin esterase N-terminal" evidence="5">
    <location>
        <begin position="68"/>
        <end position="181"/>
    </location>
</feature>
<dbReference type="SUPFAM" id="SSF53474">
    <property type="entry name" value="alpha/beta-Hydrolases"/>
    <property type="match status" value="1"/>
</dbReference>
<gene>
    <name evidence="6" type="ORF">ACFQRL_11135</name>
</gene>
<keyword evidence="2" id="KW-0963">Cytoplasm</keyword>
<dbReference type="InterPro" id="IPR014756">
    <property type="entry name" value="Ig_E-set"/>
</dbReference>
<comment type="subcellular location">
    <subcellularLocation>
        <location evidence="1">Cytoplasm</location>
    </subcellularLocation>
</comment>
<dbReference type="PANTHER" id="PTHR48098:SF3">
    <property type="entry name" value="IRON(III) ENTEROBACTIN ESTERASE"/>
    <property type="match status" value="1"/>
</dbReference>
<sequence length="401" mass="42706">MSAAAGRTPPKIPRPAPAPRVASPAIARLAVDVAAEGADAATRRFWSEVALATPLVDPVPGAPGERIVTFVWRDAQAAEVLLFANRLTDEKNIDESLLERLPGTDVWHLAYRMDADWRASYSFLVRGAGERAPWRTDDDQVALRAALDRGRRDLRNPVTSRNRAGVDQSVVELPDAPRQPWLAASPASAPREVESPGGRRLWIHEAATGGELLPLVLVLDGEVWRSILPAAVDAMVAAGVMRPARLVFVDSGGTQQRWRELDAGGEAAAWLAGDLVPWVRARWATEAGPGAVVVAGQSLGGFTAVRTALEHPDVVGAALAQSASTWQGDLAALAGAAGRSGLRVWLEVGRQEWVLRDAHRHLAARLAAAGADVRFTEFNGGHDYACWRGGIADGLAALLPG</sequence>
<evidence type="ECO:0000256" key="4">
    <source>
        <dbReference type="ARBA" id="ARBA00024201"/>
    </source>
</evidence>
<comment type="caution">
    <text evidence="6">The sequence shown here is derived from an EMBL/GenBank/DDBJ whole genome shotgun (WGS) entry which is preliminary data.</text>
</comment>
<dbReference type="Proteomes" id="UP001596507">
    <property type="component" value="Unassembled WGS sequence"/>
</dbReference>
<dbReference type="Pfam" id="PF00756">
    <property type="entry name" value="Esterase"/>
    <property type="match status" value="1"/>
</dbReference>
<dbReference type="Gene3D" id="2.60.40.10">
    <property type="entry name" value="Immunoglobulins"/>
    <property type="match status" value="1"/>
</dbReference>
<reference evidence="7" key="1">
    <citation type="journal article" date="2019" name="Int. J. Syst. Evol. Microbiol.">
        <title>The Global Catalogue of Microorganisms (GCM) 10K type strain sequencing project: providing services to taxonomists for standard genome sequencing and annotation.</title>
        <authorList>
            <consortium name="The Broad Institute Genomics Platform"/>
            <consortium name="The Broad Institute Genome Sequencing Center for Infectious Disease"/>
            <person name="Wu L."/>
            <person name="Ma J."/>
        </authorList>
    </citation>
    <scope>NUCLEOTIDE SEQUENCE [LARGE SCALE GENOMIC DNA]</scope>
    <source>
        <strain evidence="7">CGMCC 1.15772</strain>
    </source>
</reference>
<evidence type="ECO:0000256" key="2">
    <source>
        <dbReference type="ARBA" id="ARBA00022490"/>
    </source>
</evidence>
<dbReference type="RefSeq" id="WP_262874430.1">
    <property type="nucleotide sequence ID" value="NZ_BAABKW010000004.1"/>
</dbReference>
<evidence type="ECO:0000256" key="1">
    <source>
        <dbReference type="ARBA" id="ARBA00004496"/>
    </source>
</evidence>
<organism evidence="6 7">
    <name type="scientific">Microbacterium fluvii</name>
    <dbReference type="NCBI Taxonomy" id="415215"/>
    <lineage>
        <taxon>Bacteria</taxon>
        <taxon>Bacillati</taxon>
        <taxon>Actinomycetota</taxon>
        <taxon>Actinomycetes</taxon>
        <taxon>Micrococcales</taxon>
        <taxon>Microbacteriaceae</taxon>
        <taxon>Microbacterium</taxon>
    </lineage>
</organism>
<proteinExistence type="inferred from homology"/>
<accession>A0ABW2HJ06</accession>
<dbReference type="InterPro" id="IPR021764">
    <property type="entry name" value="Enterochelin_esterase_N"/>
</dbReference>
<dbReference type="InterPro" id="IPR029058">
    <property type="entry name" value="AB_hydrolase_fold"/>
</dbReference>
<evidence type="ECO:0000313" key="6">
    <source>
        <dbReference type="EMBL" id="MFC7269515.1"/>
    </source>
</evidence>
<dbReference type="InterPro" id="IPR050583">
    <property type="entry name" value="Mycobacterial_A85_antigen"/>
</dbReference>
<keyword evidence="3" id="KW-0378">Hydrolase</keyword>
<protein>
    <submittedName>
        <fullName evidence="6">Enterochelin esterase domain-containing protein</fullName>
    </submittedName>
</protein>
<dbReference type="EMBL" id="JBHTBE010000002">
    <property type="protein sequence ID" value="MFC7269515.1"/>
    <property type="molecule type" value="Genomic_DNA"/>
</dbReference>